<name>A0A0C9U2V2_SPHS4</name>
<evidence type="ECO:0000313" key="3">
    <source>
        <dbReference type="Proteomes" id="UP000054279"/>
    </source>
</evidence>
<sequence>MADPPGRHQLPTITSVTTYVWSKLSHEQTRSHIFGSIPSCITISSSGDITEDYGSPNIDIDKENVFKGWYGCQVTTEIHVDDKYRVQGTSKDLKAVMPRLSIGGLWYLPESDEENTPTFDNSNTDRIDMKVTKAFIRRMTRLRKTFKHKMSKIPKVLIPTSVDRQKNVQAPPKPAGPDESRNLRLSHTGVMATANDLLSTALPVASAFIDTNVAKGVVGGVSEVIKVTNRISVAKENRENLVDRVESLCDITSEIYPMNPGPMVKHAVAQLEQLRVDITQDKGEASTSRSGQFLRLNRNEAQNTRNDLRLGSTVTHLSLTLLVQNWQKMKEIKRILSQNKSLSSRVGRRVGLKHKYDVLAHSRRRGLRRRHRSLSHRSHNTLFISITIGLAFF</sequence>
<protein>
    <submittedName>
        <fullName evidence="2">Uncharacterized protein</fullName>
    </submittedName>
</protein>
<dbReference type="Proteomes" id="UP000054279">
    <property type="component" value="Unassembled WGS sequence"/>
</dbReference>
<evidence type="ECO:0000256" key="1">
    <source>
        <dbReference type="SAM" id="MobiDB-lite"/>
    </source>
</evidence>
<proteinExistence type="predicted"/>
<feature type="region of interest" description="Disordered" evidence="1">
    <location>
        <begin position="161"/>
        <end position="181"/>
    </location>
</feature>
<dbReference type="HOGENOM" id="CLU_738838_0_0_1"/>
<dbReference type="EMBL" id="KN837304">
    <property type="protein sequence ID" value="KIJ28489.1"/>
    <property type="molecule type" value="Genomic_DNA"/>
</dbReference>
<gene>
    <name evidence="2" type="ORF">M422DRAFT_37323</name>
</gene>
<evidence type="ECO:0000313" key="2">
    <source>
        <dbReference type="EMBL" id="KIJ28489.1"/>
    </source>
</evidence>
<accession>A0A0C9U2V2</accession>
<dbReference type="AlphaFoldDB" id="A0A0C9U2V2"/>
<organism evidence="2 3">
    <name type="scientific">Sphaerobolus stellatus (strain SS14)</name>
    <dbReference type="NCBI Taxonomy" id="990650"/>
    <lineage>
        <taxon>Eukaryota</taxon>
        <taxon>Fungi</taxon>
        <taxon>Dikarya</taxon>
        <taxon>Basidiomycota</taxon>
        <taxon>Agaricomycotina</taxon>
        <taxon>Agaricomycetes</taxon>
        <taxon>Phallomycetidae</taxon>
        <taxon>Geastrales</taxon>
        <taxon>Sphaerobolaceae</taxon>
        <taxon>Sphaerobolus</taxon>
    </lineage>
</organism>
<reference evidence="2 3" key="1">
    <citation type="submission" date="2014-06" db="EMBL/GenBank/DDBJ databases">
        <title>Evolutionary Origins and Diversification of the Mycorrhizal Mutualists.</title>
        <authorList>
            <consortium name="DOE Joint Genome Institute"/>
            <consortium name="Mycorrhizal Genomics Consortium"/>
            <person name="Kohler A."/>
            <person name="Kuo A."/>
            <person name="Nagy L.G."/>
            <person name="Floudas D."/>
            <person name="Copeland A."/>
            <person name="Barry K.W."/>
            <person name="Cichocki N."/>
            <person name="Veneault-Fourrey C."/>
            <person name="LaButti K."/>
            <person name="Lindquist E.A."/>
            <person name="Lipzen A."/>
            <person name="Lundell T."/>
            <person name="Morin E."/>
            <person name="Murat C."/>
            <person name="Riley R."/>
            <person name="Ohm R."/>
            <person name="Sun H."/>
            <person name="Tunlid A."/>
            <person name="Henrissat B."/>
            <person name="Grigoriev I.V."/>
            <person name="Hibbett D.S."/>
            <person name="Martin F."/>
        </authorList>
    </citation>
    <scope>NUCLEOTIDE SEQUENCE [LARGE SCALE GENOMIC DNA]</scope>
    <source>
        <strain evidence="2 3">SS14</strain>
    </source>
</reference>
<keyword evidence="3" id="KW-1185">Reference proteome</keyword>